<dbReference type="InterPro" id="IPR038478">
    <property type="entry name" value="Fimbrillin_EcpA_sf"/>
</dbReference>
<evidence type="ECO:0000256" key="6">
    <source>
        <dbReference type="ARBA" id="ARBA00026091"/>
    </source>
</evidence>
<evidence type="ECO:0000256" key="2">
    <source>
        <dbReference type="ARBA" id="ARBA00007305"/>
    </source>
</evidence>
<accession>A0ABT7Q2R6</accession>
<comment type="subunit">
    <text evidence="6">Self-associates. Forms filaments. Interacts with EcpD.</text>
</comment>
<feature type="chain" id="PRO_5046744270" description="Common pilus major fimbrillin subunit EcpA" evidence="8">
    <location>
        <begin position="21"/>
        <end position="194"/>
    </location>
</feature>
<reference evidence="9" key="1">
    <citation type="submission" date="2024-05" db="EMBL/GenBank/DDBJ databases">
        <title>WGS of Aeromonas isolates.</title>
        <authorList>
            <person name="Lee H."/>
        </authorList>
    </citation>
    <scope>NUCLEOTIDE SEQUENCE</scope>
    <source>
        <strain evidence="9">SU58-3</strain>
    </source>
</reference>
<keyword evidence="5" id="KW-0281">Fimbrium</keyword>
<comment type="similarity">
    <text evidence="2">Belongs to the EcpA/MatB fimbrillin family.</text>
</comment>
<dbReference type="Gene3D" id="2.60.40.3290">
    <property type="entry name" value="Fimbrial protein EcpA"/>
    <property type="match status" value="1"/>
</dbReference>
<organism evidence="9 10">
    <name type="scientific">Aeromonas bestiarum</name>
    <dbReference type="NCBI Taxonomy" id="105751"/>
    <lineage>
        <taxon>Bacteria</taxon>
        <taxon>Pseudomonadati</taxon>
        <taxon>Pseudomonadota</taxon>
        <taxon>Gammaproteobacteria</taxon>
        <taxon>Aeromonadales</taxon>
        <taxon>Aeromonadaceae</taxon>
        <taxon>Aeromonas</taxon>
    </lineage>
</organism>
<name>A0ABT7Q2R6_9GAMM</name>
<keyword evidence="4 8" id="KW-0732">Signal</keyword>
<comment type="subcellular location">
    <subcellularLocation>
        <location evidence="1">Fimbrium</location>
    </subcellularLocation>
</comment>
<gene>
    <name evidence="9" type="ORF">OB935_17320</name>
</gene>
<evidence type="ECO:0000256" key="7">
    <source>
        <dbReference type="ARBA" id="ARBA00031192"/>
    </source>
</evidence>
<dbReference type="RefSeq" id="WP_290019333.1">
    <property type="nucleotide sequence ID" value="NZ_JAOPLL010000012.1"/>
</dbReference>
<evidence type="ECO:0000313" key="9">
    <source>
        <dbReference type="EMBL" id="MDM5073585.1"/>
    </source>
</evidence>
<comment type="caution">
    <text evidence="9">The sequence shown here is derived from an EMBL/GenBank/DDBJ whole genome shotgun (WGS) entry which is preliminary data.</text>
</comment>
<protein>
    <recommendedName>
        <fullName evidence="3">Common pilus major fimbrillin subunit EcpA</fullName>
    </recommendedName>
    <alternativeName>
        <fullName evidence="7">MatB fimbrillin</fullName>
    </alternativeName>
</protein>
<dbReference type="Pfam" id="PF16449">
    <property type="entry name" value="MatB"/>
    <property type="match status" value="1"/>
</dbReference>
<evidence type="ECO:0000313" key="10">
    <source>
        <dbReference type="Proteomes" id="UP001168107"/>
    </source>
</evidence>
<evidence type="ECO:0000256" key="1">
    <source>
        <dbReference type="ARBA" id="ARBA00004561"/>
    </source>
</evidence>
<keyword evidence="10" id="KW-1185">Reference proteome</keyword>
<dbReference type="Proteomes" id="UP001168107">
    <property type="component" value="Unassembled WGS sequence"/>
</dbReference>
<dbReference type="EMBL" id="JAOPLL010000012">
    <property type="protein sequence ID" value="MDM5073585.1"/>
    <property type="molecule type" value="Genomic_DNA"/>
</dbReference>
<feature type="signal peptide" evidence="8">
    <location>
        <begin position="1"/>
        <end position="20"/>
    </location>
</feature>
<dbReference type="InterPro" id="IPR016514">
    <property type="entry name" value="EcpA"/>
</dbReference>
<sequence>MKKTLIALALVGFAASSAHAAVEASAVATWQATAKKDTSSDLVVTPLGSLAFQYAEGIKGFNTVNGLFDVTVQGHSGTTEDPITDFTLKAKKLSGTLNHLGGGSTVDVGVFWMGQPVAATGYTTLIDTSAGITGGNLSPLAQGFNVNGQRTSAQGTFSFNIDSATVNGTTAAFNTLPDGLWSGEVNVEFVANWA</sequence>
<evidence type="ECO:0000256" key="4">
    <source>
        <dbReference type="ARBA" id="ARBA00022729"/>
    </source>
</evidence>
<evidence type="ECO:0000256" key="8">
    <source>
        <dbReference type="SAM" id="SignalP"/>
    </source>
</evidence>
<evidence type="ECO:0000256" key="3">
    <source>
        <dbReference type="ARBA" id="ARBA00014507"/>
    </source>
</evidence>
<proteinExistence type="inferred from homology"/>
<evidence type="ECO:0000256" key="5">
    <source>
        <dbReference type="ARBA" id="ARBA00023263"/>
    </source>
</evidence>